<evidence type="ECO:0000256" key="7">
    <source>
        <dbReference type="ARBA" id="ARBA00023242"/>
    </source>
</evidence>
<evidence type="ECO:0000256" key="9">
    <source>
        <dbReference type="ARBA" id="ARBA00023315"/>
    </source>
</evidence>
<dbReference type="OrthoDB" id="428854at2759"/>
<sequence>MAMTLGNRRTTGLRTYSKRDNANTEAPSSKKRRVEDISTAENLVPAPENLSPATKIPRSSIKSYFTPRPRSPSPRPVLCTSLSSDGLEPHEALTPPSSPPAIEVSHISHPKQAQKRLRRRLTTRHSLPLELDMSSRKMLYFEGELDDIGLTGASEKKLQQVGSRPVGSTQSQSANHGQNHPSNNGVIPNQPLPIIDCGGSGSTTTNTTGAHDVRSADDNGDAWPYKTKGPYEHWRSSTPPPLTKPPRELLSDKTWAPYPPDVDPALPSAAIDIPPRSRRKPYGMTYTQTQIDLGLSNTIHCDKCEMPYNPSITEDTLAHREYCKLRAMPELQKKEVREGNFVWKDIIEGAHHRIRVITTYSHPEQRAIAEVIIKRTYEDLPGLQYNSDDLWFQIQNPLDPEDENQVPRFKLYTYYIDSKVVGVLLVERYTMDHEPRARGSVAQQAGNEGPSKHLVFDRLWVLTTARRKGYARRLADTARSDFIRGLHVKKHQVLMSEPTSKGSLWAARYFAA</sequence>
<dbReference type="GO" id="GO:0000785">
    <property type="term" value="C:chromatin"/>
    <property type="evidence" value="ECO:0007669"/>
    <property type="project" value="TreeGrafter"/>
</dbReference>
<dbReference type="PANTHER" id="PTHR45884:SF2">
    <property type="entry name" value="N-ACETYLTRANSFERASE ECO"/>
    <property type="match status" value="1"/>
</dbReference>
<dbReference type="GO" id="GO:0008270">
    <property type="term" value="F:zinc ion binding"/>
    <property type="evidence" value="ECO:0007669"/>
    <property type="project" value="UniProtKB-KW"/>
</dbReference>
<proteinExistence type="inferred from homology"/>
<keyword evidence="5" id="KW-0863">Zinc-finger</keyword>
<evidence type="ECO:0000259" key="11">
    <source>
        <dbReference type="Pfam" id="PF13878"/>
    </source>
</evidence>
<evidence type="ECO:0000313" key="14">
    <source>
        <dbReference type="Proteomes" id="UP000254866"/>
    </source>
</evidence>
<dbReference type="RefSeq" id="XP_031867170.1">
    <property type="nucleotide sequence ID" value="XM_032016879.1"/>
</dbReference>
<accession>A0A370TG63</accession>
<keyword evidence="6" id="KW-0862">Zinc</keyword>
<evidence type="ECO:0000256" key="2">
    <source>
        <dbReference type="ARBA" id="ARBA00005816"/>
    </source>
</evidence>
<dbReference type="InterPro" id="IPR028005">
    <property type="entry name" value="AcTrfase_ESCO_Znf_dom"/>
</dbReference>
<comment type="similarity">
    <text evidence="2">Belongs to the acetyltransferase family. ECO subfamily.</text>
</comment>
<evidence type="ECO:0000256" key="1">
    <source>
        <dbReference type="ARBA" id="ARBA00004123"/>
    </source>
</evidence>
<dbReference type="GeneID" id="43601105"/>
<evidence type="ECO:0000313" key="13">
    <source>
        <dbReference type="EMBL" id="RDL33888.1"/>
    </source>
</evidence>
<keyword evidence="8" id="KW-0131">Cell cycle</keyword>
<feature type="region of interest" description="Disordered" evidence="10">
    <location>
        <begin position="1"/>
        <end position="122"/>
    </location>
</feature>
<comment type="caution">
    <text evidence="13">The sequence shown here is derived from an EMBL/GenBank/DDBJ whole genome shotgun (WGS) entry which is preliminary data.</text>
</comment>
<organism evidence="13 14">
    <name type="scientific">Venustampulla echinocandica</name>
    <dbReference type="NCBI Taxonomy" id="2656787"/>
    <lineage>
        <taxon>Eukaryota</taxon>
        <taxon>Fungi</taxon>
        <taxon>Dikarya</taxon>
        <taxon>Ascomycota</taxon>
        <taxon>Pezizomycotina</taxon>
        <taxon>Leotiomycetes</taxon>
        <taxon>Helotiales</taxon>
        <taxon>Pleuroascaceae</taxon>
        <taxon>Venustampulla</taxon>
    </lineage>
</organism>
<keyword evidence="3" id="KW-0808">Transferase</keyword>
<evidence type="ECO:0000259" key="12">
    <source>
        <dbReference type="Pfam" id="PF13880"/>
    </source>
</evidence>
<dbReference type="SUPFAM" id="SSF55729">
    <property type="entry name" value="Acyl-CoA N-acyltransferases (Nat)"/>
    <property type="match status" value="1"/>
</dbReference>
<evidence type="ECO:0000256" key="10">
    <source>
        <dbReference type="SAM" id="MobiDB-lite"/>
    </source>
</evidence>
<evidence type="ECO:0000256" key="5">
    <source>
        <dbReference type="ARBA" id="ARBA00022771"/>
    </source>
</evidence>
<keyword evidence="7" id="KW-0539">Nucleus</keyword>
<keyword evidence="14" id="KW-1185">Reference proteome</keyword>
<dbReference type="Pfam" id="PF13878">
    <property type="entry name" value="zf-C2H2_3"/>
    <property type="match status" value="1"/>
</dbReference>
<dbReference type="AlphaFoldDB" id="A0A370TG63"/>
<feature type="compositionally biased region" description="Low complexity" evidence="10">
    <location>
        <begin position="1"/>
        <end position="15"/>
    </location>
</feature>
<dbReference type="GO" id="GO:0061733">
    <property type="term" value="F:protein-lysine-acetyltransferase activity"/>
    <property type="evidence" value="ECO:0007669"/>
    <property type="project" value="TreeGrafter"/>
</dbReference>
<dbReference type="PANTHER" id="PTHR45884">
    <property type="entry name" value="N-ACETYLTRANSFERASE ECO"/>
    <property type="match status" value="1"/>
</dbReference>
<evidence type="ECO:0000256" key="3">
    <source>
        <dbReference type="ARBA" id="ARBA00022679"/>
    </source>
</evidence>
<gene>
    <name evidence="13" type="ORF">BP5553_08256</name>
</gene>
<evidence type="ECO:0008006" key="15">
    <source>
        <dbReference type="Google" id="ProtNLM"/>
    </source>
</evidence>
<dbReference type="Proteomes" id="UP000254866">
    <property type="component" value="Unassembled WGS sequence"/>
</dbReference>
<reference evidence="13 14" key="1">
    <citation type="journal article" date="2018" name="IMA Fungus">
        <title>IMA Genome-F 9: Draft genome sequence of Annulohypoxylon stygium, Aspergillus mulundensis, Berkeleyomyces basicola (syn. Thielaviopsis basicola), Ceratocystis smalleyi, two Cercospora beticola strains, Coleophoma cylindrospora, Fusarium fracticaudum, Phialophora cf. hyalina, and Morchella septimelata.</title>
        <authorList>
            <person name="Wingfield B.D."/>
            <person name="Bills G.F."/>
            <person name="Dong Y."/>
            <person name="Huang W."/>
            <person name="Nel W.J."/>
            <person name="Swalarsk-Parry B.S."/>
            <person name="Vaghefi N."/>
            <person name="Wilken P.M."/>
            <person name="An Z."/>
            <person name="de Beer Z.W."/>
            <person name="De Vos L."/>
            <person name="Chen L."/>
            <person name="Duong T.A."/>
            <person name="Gao Y."/>
            <person name="Hammerbacher A."/>
            <person name="Kikkert J.R."/>
            <person name="Li Y."/>
            <person name="Li H."/>
            <person name="Li K."/>
            <person name="Li Q."/>
            <person name="Liu X."/>
            <person name="Ma X."/>
            <person name="Naidoo K."/>
            <person name="Pethybridge S.J."/>
            <person name="Sun J."/>
            <person name="Steenkamp E.T."/>
            <person name="van der Nest M.A."/>
            <person name="van Wyk S."/>
            <person name="Wingfield M.J."/>
            <person name="Xiong C."/>
            <person name="Yue Q."/>
            <person name="Zhang X."/>
        </authorList>
    </citation>
    <scope>NUCLEOTIDE SEQUENCE [LARGE SCALE GENOMIC DNA]</scope>
    <source>
        <strain evidence="13 14">BP 5553</strain>
    </source>
</reference>
<evidence type="ECO:0000256" key="6">
    <source>
        <dbReference type="ARBA" id="ARBA00022833"/>
    </source>
</evidence>
<feature type="compositionally biased region" description="Polar residues" evidence="10">
    <location>
        <begin position="160"/>
        <end position="187"/>
    </location>
</feature>
<dbReference type="InterPro" id="IPR016181">
    <property type="entry name" value="Acyl_CoA_acyltransferase"/>
</dbReference>
<keyword evidence="9" id="KW-0012">Acyltransferase</keyword>
<dbReference type="GO" id="GO:0007064">
    <property type="term" value="P:mitotic sister chromatid cohesion"/>
    <property type="evidence" value="ECO:0007669"/>
    <property type="project" value="TreeGrafter"/>
</dbReference>
<feature type="domain" description="N-acetyltransferase ESCO zinc-finger" evidence="11">
    <location>
        <begin position="288"/>
        <end position="324"/>
    </location>
</feature>
<feature type="region of interest" description="Disordered" evidence="10">
    <location>
        <begin position="157"/>
        <end position="224"/>
    </location>
</feature>
<feature type="domain" description="N-acetyltransferase ESCO acetyl-transferase" evidence="12">
    <location>
        <begin position="457"/>
        <end position="511"/>
    </location>
</feature>
<comment type="subcellular location">
    <subcellularLocation>
        <location evidence="1">Nucleus</location>
    </subcellularLocation>
</comment>
<keyword evidence="4" id="KW-0479">Metal-binding</keyword>
<evidence type="ECO:0000256" key="4">
    <source>
        <dbReference type="ARBA" id="ARBA00022723"/>
    </source>
</evidence>
<feature type="compositionally biased region" description="Basic residues" evidence="10">
    <location>
        <begin position="108"/>
        <end position="122"/>
    </location>
</feature>
<evidence type="ECO:0000256" key="8">
    <source>
        <dbReference type="ARBA" id="ARBA00023306"/>
    </source>
</evidence>
<dbReference type="STRING" id="2656787.A0A370TG63"/>
<name>A0A370TG63_9HELO</name>
<dbReference type="GO" id="GO:0005634">
    <property type="term" value="C:nucleus"/>
    <property type="evidence" value="ECO:0007669"/>
    <property type="project" value="UniProtKB-SubCell"/>
</dbReference>
<dbReference type="InterPro" id="IPR028009">
    <property type="entry name" value="ESCO_Acetyltransf_dom"/>
</dbReference>
<dbReference type="EMBL" id="NPIC01000008">
    <property type="protein sequence ID" value="RDL33888.1"/>
    <property type="molecule type" value="Genomic_DNA"/>
</dbReference>
<dbReference type="Pfam" id="PF13880">
    <property type="entry name" value="Acetyltransf_13"/>
    <property type="match status" value="1"/>
</dbReference>
<protein>
    <recommendedName>
        <fullName evidence="15">N-acetyltransferase domain-containing protein</fullName>
    </recommendedName>
</protein>